<dbReference type="InterPro" id="IPR029052">
    <property type="entry name" value="Metallo-depent_PP-like"/>
</dbReference>
<sequence>MTVDRRTALSLIGVGTTLAAPGVATAAASSAVTFVHGVASGDPTTGGAILWTRATPSVAGHAGDIPVVWTVTDGEGAAPVATGRAVARAARDFTVKVEPKGLKPGHEYSFFFTAADGTKSPVGRFRTLPVGAVQDAVLAVVSCSLYNGGLFNAYDAIAQAPRVDAVVHLGDYIYEYGIDGYGGEIGKRLGRTLDPTHEIVTLDDYRRRHAWYKKDVDLQAAHARAAFICVWDDHETANDSWIGGAENHQPNEGDWGKRKAAAMQAYFEWMPIRDPIPGRPHEAINRSFQFGDLASLIMVETRLLARSHQAVFKNEVATPDQYDAVKAIRANPKREMLGADQARWLQGELSASVKAGKPWQVLGNQVVMARVAGPDLAKALGAQTYAATMAAMPAMYRTALTAAADSFRAGIPFSLDSWDGYPRARERLYASFQAAGSRPLVISGDSHAFWANDLYDDARRLVAAEFGTSAITSPSYGSLFPKANLGKIIADANPEVAFCDQNNKGYILLTLTPQSARGDYLAMSTIMTKPYTVNTVATYTVSAADRTSPMRAAT</sequence>
<organism evidence="4 5">
    <name type="scientific">Sphingomonas prati</name>
    <dbReference type="NCBI Taxonomy" id="1843237"/>
    <lineage>
        <taxon>Bacteria</taxon>
        <taxon>Pseudomonadati</taxon>
        <taxon>Pseudomonadota</taxon>
        <taxon>Alphaproteobacteria</taxon>
        <taxon>Sphingomonadales</taxon>
        <taxon>Sphingomonadaceae</taxon>
        <taxon>Sphingomonas</taxon>
    </lineage>
</organism>
<dbReference type="Pfam" id="PF16655">
    <property type="entry name" value="PhoD_N"/>
    <property type="match status" value="1"/>
</dbReference>
<dbReference type="InterPro" id="IPR018946">
    <property type="entry name" value="PhoD-like_MPP"/>
</dbReference>
<dbReference type="Proteomes" id="UP000546701">
    <property type="component" value="Unassembled WGS sequence"/>
</dbReference>
<proteinExistence type="predicted"/>
<accession>A0A7W9BV07</accession>
<keyword evidence="1" id="KW-0732">Signal</keyword>
<dbReference type="RefSeq" id="WP_157176971.1">
    <property type="nucleotide sequence ID" value="NZ_BMJP01000005.1"/>
</dbReference>
<dbReference type="SUPFAM" id="SSF56300">
    <property type="entry name" value="Metallo-dependent phosphatases"/>
    <property type="match status" value="1"/>
</dbReference>
<dbReference type="InterPro" id="IPR032093">
    <property type="entry name" value="PhoD_N"/>
</dbReference>
<dbReference type="Gene3D" id="2.60.40.380">
    <property type="entry name" value="Purple acid phosphatase-like, N-terminal"/>
    <property type="match status" value="1"/>
</dbReference>
<evidence type="ECO:0000259" key="2">
    <source>
        <dbReference type="Pfam" id="PF09423"/>
    </source>
</evidence>
<dbReference type="OrthoDB" id="327733at2"/>
<evidence type="ECO:0000313" key="4">
    <source>
        <dbReference type="EMBL" id="MBB5730525.1"/>
    </source>
</evidence>
<reference evidence="4 5" key="1">
    <citation type="submission" date="2020-08" db="EMBL/GenBank/DDBJ databases">
        <title>Genomic Encyclopedia of Type Strains, Phase IV (KMG-IV): sequencing the most valuable type-strain genomes for metagenomic binning, comparative biology and taxonomic classification.</title>
        <authorList>
            <person name="Goeker M."/>
        </authorList>
    </citation>
    <scope>NUCLEOTIDE SEQUENCE [LARGE SCALE GENOMIC DNA]</scope>
    <source>
        <strain evidence="4 5">DSM 103336</strain>
    </source>
</reference>
<dbReference type="PROSITE" id="PS51318">
    <property type="entry name" value="TAT"/>
    <property type="match status" value="1"/>
</dbReference>
<dbReference type="InterPro" id="IPR006311">
    <property type="entry name" value="TAT_signal"/>
</dbReference>
<keyword evidence="5" id="KW-1185">Reference proteome</keyword>
<dbReference type="AlphaFoldDB" id="A0A7W9BV07"/>
<feature type="domain" description="PhoD-like phosphatase metallophosphatase" evidence="2">
    <location>
        <begin position="138"/>
        <end position="519"/>
    </location>
</feature>
<protein>
    <submittedName>
        <fullName evidence="4">Alkaline phosphatase D</fullName>
        <ecNumber evidence="4">3.1.3.1</ecNumber>
    </submittedName>
</protein>
<dbReference type="Pfam" id="PF09423">
    <property type="entry name" value="PhoD"/>
    <property type="match status" value="1"/>
</dbReference>
<evidence type="ECO:0000313" key="5">
    <source>
        <dbReference type="Proteomes" id="UP000546701"/>
    </source>
</evidence>
<dbReference type="EMBL" id="JACIJR010000007">
    <property type="protein sequence ID" value="MBB5730525.1"/>
    <property type="molecule type" value="Genomic_DNA"/>
</dbReference>
<dbReference type="InterPro" id="IPR052900">
    <property type="entry name" value="Phospholipid_Metab_Enz"/>
</dbReference>
<dbReference type="InterPro" id="IPR038607">
    <property type="entry name" value="PhoD-like_sf"/>
</dbReference>
<dbReference type="GO" id="GO:0004035">
    <property type="term" value="F:alkaline phosphatase activity"/>
    <property type="evidence" value="ECO:0007669"/>
    <property type="project" value="UniProtKB-EC"/>
</dbReference>
<evidence type="ECO:0000256" key="1">
    <source>
        <dbReference type="SAM" id="SignalP"/>
    </source>
</evidence>
<evidence type="ECO:0000259" key="3">
    <source>
        <dbReference type="Pfam" id="PF16655"/>
    </source>
</evidence>
<keyword evidence="4" id="KW-0378">Hydrolase</keyword>
<dbReference type="Gene3D" id="3.60.21.70">
    <property type="entry name" value="PhoD-like phosphatase"/>
    <property type="match status" value="1"/>
</dbReference>
<feature type="domain" description="Phospholipase D N-terminal" evidence="3">
    <location>
        <begin position="36"/>
        <end position="127"/>
    </location>
</feature>
<dbReference type="CDD" id="cd07389">
    <property type="entry name" value="MPP_PhoD"/>
    <property type="match status" value="1"/>
</dbReference>
<feature type="signal peptide" evidence="1">
    <location>
        <begin position="1"/>
        <end position="26"/>
    </location>
</feature>
<gene>
    <name evidence="4" type="ORF">FHS99_003028</name>
</gene>
<dbReference type="EC" id="3.1.3.1" evidence="4"/>
<name>A0A7W9BV07_9SPHN</name>
<dbReference type="PANTHER" id="PTHR43606:SF7">
    <property type="entry name" value="PHOSPHATASE, PUTATIVE (AFU_ORTHOLOGUE AFUA_6G08710)-RELATED"/>
    <property type="match status" value="1"/>
</dbReference>
<feature type="chain" id="PRO_5031151635" evidence="1">
    <location>
        <begin position="27"/>
        <end position="554"/>
    </location>
</feature>
<dbReference type="PANTHER" id="PTHR43606">
    <property type="entry name" value="PHOSPHATASE, PUTATIVE (AFU_ORTHOLOGUE AFUA_6G08710)-RELATED"/>
    <property type="match status" value="1"/>
</dbReference>
<comment type="caution">
    <text evidence="4">The sequence shown here is derived from an EMBL/GenBank/DDBJ whole genome shotgun (WGS) entry which is preliminary data.</text>
</comment>